<dbReference type="Gene3D" id="2.40.50.140">
    <property type="entry name" value="Nucleic acid-binding proteins"/>
    <property type="match status" value="1"/>
</dbReference>
<dbReference type="eggNOG" id="COG0073">
    <property type="taxonomic scope" value="Bacteria"/>
</dbReference>
<evidence type="ECO:0000256" key="8">
    <source>
        <dbReference type="ARBA" id="ARBA00022741"/>
    </source>
</evidence>
<dbReference type="InterPro" id="IPR012340">
    <property type="entry name" value="NA-bd_OB-fold"/>
</dbReference>
<dbReference type="SUPFAM" id="SSF54991">
    <property type="entry name" value="Anticodon-binding domain of PheRS"/>
    <property type="match status" value="1"/>
</dbReference>
<keyword evidence="5 16" id="KW-0820">tRNA-binding</keyword>
<dbReference type="InterPro" id="IPR005121">
    <property type="entry name" value="Fdx_antiC-bd"/>
</dbReference>
<protein>
    <recommendedName>
        <fullName evidence="15">Phenylalanine--tRNA ligase beta subunit</fullName>
        <ecNumber evidence="15">6.1.1.20</ecNumber>
    </recommendedName>
    <alternativeName>
        <fullName evidence="15">Phenylalanyl-tRNA synthetase beta subunit</fullName>
        <shortName evidence="15">PheRS</shortName>
    </alternativeName>
</protein>
<dbReference type="SUPFAM" id="SSF50249">
    <property type="entry name" value="Nucleic acid-binding proteins"/>
    <property type="match status" value="1"/>
</dbReference>
<evidence type="ECO:0000256" key="7">
    <source>
        <dbReference type="ARBA" id="ARBA00022723"/>
    </source>
</evidence>
<proteinExistence type="inferred from homology"/>
<dbReference type="GO" id="GO:0000287">
    <property type="term" value="F:magnesium ion binding"/>
    <property type="evidence" value="ECO:0007669"/>
    <property type="project" value="UniProtKB-UniRule"/>
</dbReference>
<dbReference type="InterPro" id="IPR033714">
    <property type="entry name" value="tRNA_bind_bactPheRS"/>
</dbReference>
<feature type="domain" description="TRNA-binding" evidence="17">
    <location>
        <begin position="40"/>
        <end position="149"/>
    </location>
</feature>
<feature type="domain" description="B5" evidence="19">
    <location>
        <begin position="403"/>
        <end position="478"/>
    </location>
</feature>
<dbReference type="GO" id="GO:0004826">
    <property type="term" value="F:phenylalanine-tRNA ligase activity"/>
    <property type="evidence" value="ECO:0007669"/>
    <property type="project" value="UniProtKB-UniRule"/>
</dbReference>
<dbReference type="PANTHER" id="PTHR10947:SF0">
    <property type="entry name" value="PHENYLALANINE--TRNA LIGASE BETA SUBUNIT"/>
    <property type="match status" value="1"/>
</dbReference>
<comment type="catalytic activity">
    <reaction evidence="14 15">
        <text>tRNA(Phe) + L-phenylalanine + ATP = L-phenylalanyl-tRNA(Phe) + AMP + diphosphate + H(+)</text>
        <dbReference type="Rhea" id="RHEA:19413"/>
        <dbReference type="Rhea" id="RHEA-COMP:9668"/>
        <dbReference type="Rhea" id="RHEA-COMP:9699"/>
        <dbReference type="ChEBI" id="CHEBI:15378"/>
        <dbReference type="ChEBI" id="CHEBI:30616"/>
        <dbReference type="ChEBI" id="CHEBI:33019"/>
        <dbReference type="ChEBI" id="CHEBI:58095"/>
        <dbReference type="ChEBI" id="CHEBI:78442"/>
        <dbReference type="ChEBI" id="CHEBI:78531"/>
        <dbReference type="ChEBI" id="CHEBI:456215"/>
        <dbReference type="EC" id="6.1.1.20"/>
    </reaction>
</comment>
<dbReference type="OrthoDB" id="9805455at2"/>
<dbReference type="EMBL" id="CP003557">
    <property type="protein sequence ID" value="AFN73310.1"/>
    <property type="molecule type" value="Genomic_DNA"/>
</dbReference>
<dbReference type="KEGG" id="mro:MROS_0066"/>
<dbReference type="InterPro" id="IPR020825">
    <property type="entry name" value="Phe-tRNA_synthase-like_B3/B4"/>
</dbReference>
<dbReference type="HOGENOM" id="CLU_016891_0_0_10"/>
<dbReference type="eggNOG" id="COG0072">
    <property type="taxonomic scope" value="Bacteria"/>
</dbReference>
<dbReference type="GO" id="GO:0005524">
    <property type="term" value="F:ATP binding"/>
    <property type="evidence" value="ECO:0007669"/>
    <property type="project" value="UniProtKB-UniRule"/>
</dbReference>
<comment type="similarity">
    <text evidence="2 15">Belongs to the phenylalanyl-tRNA synthetase beta subunit family. Type 1 subfamily.</text>
</comment>
<keyword evidence="6 15" id="KW-0436">Ligase</keyword>
<dbReference type="InterPro" id="IPR045864">
    <property type="entry name" value="aa-tRNA-synth_II/BPL/LPL"/>
</dbReference>
<dbReference type="PROSITE" id="PS50886">
    <property type="entry name" value="TRBD"/>
    <property type="match status" value="1"/>
</dbReference>
<reference evidence="20 21" key="1">
    <citation type="journal article" date="2013" name="PLoS ONE">
        <title>Genomic analysis of Melioribacter roseus, facultatively anaerobic organotrophic bacterium representing a novel deep lineage within Bacteriodetes/Chlorobi group.</title>
        <authorList>
            <person name="Kadnikov V.V."/>
            <person name="Mardanov A.V."/>
            <person name="Podosokorskaya O.A."/>
            <person name="Gavrilov S.N."/>
            <person name="Kublanov I.V."/>
            <person name="Beletsky A.V."/>
            <person name="Bonch-Osmolovskaya E.A."/>
            <person name="Ravin N.V."/>
        </authorList>
    </citation>
    <scope>NUCLEOTIDE SEQUENCE [LARGE SCALE GENOMIC DNA]</scope>
    <source>
        <strain evidence="21">JCM 17771 / P3M-2</strain>
    </source>
</reference>
<feature type="binding site" evidence="15">
    <location>
        <position position="462"/>
    </location>
    <ligand>
        <name>Mg(2+)</name>
        <dbReference type="ChEBI" id="CHEBI:18420"/>
        <note>shared with alpha subunit</note>
    </ligand>
</feature>
<organism evidence="20 21">
    <name type="scientific">Melioribacter roseus (strain DSM 23840 / JCM 17771 / VKM B-2668 / P3M-2)</name>
    <dbReference type="NCBI Taxonomy" id="1191523"/>
    <lineage>
        <taxon>Bacteria</taxon>
        <taxon>Pseudomonadati</taxon>
        <taxon>Ignavibacteriota</taxon>
        <taxon>Ignavibacteria</taxon>
        <taxon>Ignavibacteriales</taxon>
        <taxon>Melioribacteraceae</taxon>
        <taxon>Melioribacter</taxon>
    </lineage>
</organism>
<keyword evidence="10 15" id="KW-0460">Magnesium</keyword>
<dbReference type="Pfam" id="PF03483">
    <property type="entry name" value="B3_4"/>
    <property type="match status" value="1"/>
</dbReference>
<keyword evidence="21" id="KW-1185">Reference proteome</keyword>
<dbReference type="InterPro" id="IPR009061">
    <property type="entry name" value="DNA-bd_dom_put_sf"/>
</dbReference>
<evidence type="ECO:0000256" key="11">
    <source>
        <dbReference type="ARBA" id="ARBA00022884"/>
    </source>
</evidence>
<evidence type="ECO:0000256" key="14">
    <source>
        <dbReference type="ARBA" id="ARBA00049255"/>
    </source>
</evidence>
<dbReference type="GO" id="GO:0000049">
    <property type="term" value="F:tRNA binding"/>
    <property type="evidence" value="ECO:0007669"/>
    <property type="project" value="UniProtKB-UniRule"/>
</dbReference>
<evidence type="ECO:0000256" key="4">
    <source>
        <dbReference type="ARBA" id="ARBA00022490"/>
    </source>
</evidence>
<dbReference type="PROSITE" id="PS51447">
    <property type="entry name" value="FDX_ACB"/>
    <property type="match status" value="1"/>
</dbReference>
<keyword evidence="9 15" id="KW-0067">ATP-binding</keyword>
<dbReference type="InterPro" id="IPR041616">
    <property type="entry name" value="PheRS_beta_core"/>
</dbReference>
<dbReference type="SMART" id="SM00896">
    <property type="entry name" value="FDX-ACB"/>
    <property type="match status" value="1"/>
</dbReference>
<comment type="subunit">
    <text evidence="3 15">Tetramer of two alpha and two beta subunits.</text>
</comment>
<evidence type="ECO:0000313" key="21">
    <source>
        <dbReference type="Proteomes" id="UP000009011"/>
    </source>
</evidence>
<dbReference type="RefSeq" id="WP_014854747.1">
    <property type="nucleotide sequence ID" value="NC_018178.1"/>
</dbReference>
<gene>
    <name evidence="15" type="primary">pheT</name>
    <name evidence="20" type="ordered locus">MROS_0066</name>
</gene>
<dbReference type="CDD" id="cd00769">
    <property type="entry name" value="PheRS_beta_core"/>
    <property type="match status" value="1"/>
</dbReference>
<dbReference type="Proteomes" id="UP000009011">
    <property type="component" value="Chromosome"/>
</dbReference>
<accession>I6Z2D3</accession>
<dbReference type="InterPro" id="IPR002547">
    <property type="entry name" value="tRNA-bd_dom"/>
</dbReference>
<dbReference type="NCBIfam" id="TIGR00472">
    <property type="entry name" value="pheT_bact"/>
    <property type="match status" value="1"/>
</dbReference>
<comment type="subcellular location">
    <subcellularLocation>
        <location evidence="1 15">Cytoplasm</location>
    </subcellularLocation>
</comment>
<dbReference type="STRING" id="1191523.MROS_0066"/>
<evidence type="ECO:0000256" key="12">
    <source>
        <dbReference type="ARBA" id="ARBA00022917"/>
    </source>
</evidence>
<dbReference type="NCBIfam" id="NF045760">
    <property type="entry name" value="YtpR"/>
    <property type="match status" value="1"/>
</dbReference>
<dbReference type="PROSITE" id="PS51483">
    <property type="entry name" value="B5"/>
    <property type="match status" value="1"/>
</dbReference>
<evidence type="ECO:0000256" key="9">
    <source>
        <dbReference type="ARBA" id="ARBA00022840"/>
    </source>
</evidence>
<dbReference type="Gene3D" id="3.30.930.10">
    <property type="entry name" value="Bira Bifunctional Protein, Domain 2"/>
    <property type="match status" value="1"/>
</dbReference>
<evidence type="ECO:0000256" key="2">
    <source>
        <dbReference type="ARBA" id="ARBA00008653"/>
    </source>
</evidence>
<evidence type="ECO:0000313" key="20">
    <source>
        <dbReference type="EMBL" id="AFN73310.1"/>
    </source>
</evidence>
<dbReference type="SUPFAM" id="SSF46955">
    <property type="entry name" value="Putative DNA-binding domain"/>
    <property type="match status" value="1"/>
</dbReference>
<sequence length="797" mass="89904">MKVSLNWLKVYIDLEDITVEQIVDKLTFAGLEIEEVIDQAKIYENIVVGYVKEKKKHPNADKLSLCIVNDGSRDYSVVCGAPNVAEGQKVPLAKIGAVIPSNGLKIEKVKLRGEVSEGMICSEKELEISDNHEGIMALDSSLEPGTPFSKVMNLDDVVLDIAITPNRADALSHIGIARDLAALFDKKLKLPEIKLDETGEESAKYASVEIIDPENCPRYVAKVVLNVEVKESPDWLKKRIESIGLRPINNVVDVTNFVLYEVGQPLHAFDLDKLAGKKIVVKKAHEGEKFVTLDSKERILSEADLMICDAERPVAIAGVMGGENSEVTPETKNILIESAFFNPSSVRKTAKRLGLQTDASYRFERGADYNIAVWAARRAAQLIAMTAGGNACKSEIDAYPKPFPTKNVELRYERIKRILGYDVDKETVKKIFINLGFGLSESAESLKLEVPSYRHDIEREIDLIEEVARIYGYDKIPEVEKISVTLEEKVDQSESNDTVRNLLNALGFYEILTNSLLREELAKEYGNPLGVLNPQSAEMSHLRPSLIPGMLQAISNNIKVNEKNLQLFEIGKVFEKINDVINSFEDFRESEHLILGLTGNAIEDEWYEKERKFDFYDLKGFTAAFLNKFLPGAEFDVKRLDSDKFEYGMEILLDGQVIALGGKLKDDLLKPFEIEQDVYASVFYLDKIKSIQRGAPEFKELLKFPKVYRDFAFVLDKEIEAGEVIKVIRNASSNLLHHIKLFDIFQSESLGMDKKSLAFRLEYYDKSRTLTEEEVDKEFRRAIKAVEEKFNAKLRGS</sequence>
<dbReference type="FunFam" id="2.40.50.140:FF:000045">
    <property type="entry name" value="Phenylalanine--tRNA ligase beta subunit"/>
    <property type="match status" value="1"/>
</dbReference>
<dbReference type="Gene3D" id="3.30.56.10">
    <property type="match status" value="2"/>
</dbReference>
<dbReference type="Pfam" id="PF03484">
    <property type="entry name" value="B5"/>
    <property type="match status" value="1"/>
</dbReference>
<dbReference type="SMART" id="SM00873">
    <property type="entry name" value="B3_4"/>
    <property type="match status" value="1"/>
</dbReference>
<dbReference type="Gene3D" id="3.50.40.10">
    <property type="entry name" value="Phenylalanyl-trna Synthetase, Chain B, domain 3"/>
    <property type="match status" value="1"/>
</dbReference>
<keyword evidence="4 15" id="KW-0963">Cytoplasm</keyword>
<evidence type="ECO:0000256" key="5">
    <source>
        <dbReference type="ARBA" id="ARBA00022555"/>
    </source>
</evidence>
<dbReference type="InterPro" id="IPR036690">
    <property type="entry name" value="Fdx_antiC-bd_sf"/>
</dbReference>
<evidence type="ECO:0000256" key="13">
    <source>
        <dbReference type="ARBA" id="ARBA00023146"/>
    </source>
</evidence>
<evidence type="ECO:0000256" key="15">
    <source>
        <dbReference type="HAMAP-Rule" id="MF_00283"/>
    </source>
</evidence>
<dbReference type="InterPro" id="IPR005146">
    <property type="entry name" value="B3/B4_tRNA-bd"/>
</dbReference>
<feature type="binding site" evidence="15">
    <location>
        <position position="456"/>
    </location>
    <ligand>
        <name>Mg(2+)</name>
        <dbReference type="ChEBI" id="CHEBI:18420"/>
        <note>shared with alpha subunit</note>
    </ligand>
</feature>
<dbReference type="SUPFAM" id="SSF56037">
    <property type="entry name" value="PheT/TilS domain"/>
    <property type="match status" value="1"/>
</dbReference>
<evidence type="ECO:0000256" key="16">
    <source>
        <dbReference type="PROSITE-ProRule" id="PRU00209"/>
    </source>
</evidence>
<feature type="binding site" evidence="15">
    <location>
        <position position="466"/>
    </location>
    <ligand>
        <name>Mg(2+)</name>
        <dbReference type="ChEBI" id="CHEBI:18420"/>
        <note>shared with alpha subunit</note>
    </ligand>
</feature>
<dbReference type="EC" id="6.1.1.20" evidence="15"/>
<dbReference type="PATRIC" id="fig|1191523.3.peg.68"/>
<comment type="cofactor">
    <cofactor evidence="15">
        <name>Mg(2+)</name>
        <dbReference type="ChEBI" id="CHEBI:18420"/>
    </cofactor>
    <text evidence="15">Binds 2 magnesium ions per tetramer.</text>
</comment>
<feature type="binding site" evidence="15">
    <location>
        <position position="465"/>
    </location>
    <ligand>
        <name>Mg(2+)</name>
        <dbReference type="ChEBI" id="CHEBI:18420"/>
        <note>shared with alpha subunit</note>
    </ligand>
</feature>
<keyword evidence="12 15" id="KW-0648">Protein biosynthesis</keyword>
<evidence type="ECO:0000259" key="17">
    <source>
        <dbReference type="PROSITE" id="PS50886"/>
    </source>
</evidence>
<dbReference type="Gene3D" id="3.30.70.380">
    <property type="entry name" value="Ferrodoxin-fold anticodon-binding domain"/>
    <property type="match status" value="1"/>
</dbReference>
<feature type="domain" description="FDX-ACB" evidence="18">
    <location>
        <begin position="702"/>
        <end position="795"/>
    </location>
</feature>
<keyword evidence="11 16" id="KW-0694">RNA-binding</keyword>
<dbReference type="FunFam" id="3.30.56.10:FF:000002">
    <property type="entry name" value="Phenylalanine--tRNA ligase beta subunit"/>
    <property type="match status" value="1"/>
</dbReference>
<keyword evidence="7 15" id="KW-0479">Metal-binding</keyword>
<dbReference type="FunFam" id="3.30.70.380:FF:000001">
    <property type="entry name" value="Phenylalanine--tRNA ligase beta subunit"/>
    <property type="match status" value="1"/>
</dbReference>
<evidence type="ECO:0000256" key="3">
    <source>
        <dbReference type="ARBA" id="ARBA00011209"/>
    </source>
</evidence>
<dbReference type="SMART" id="SM00874">
    <property type="entry name" value="B5"/>
    <property type="match status" value="1"/>
</dbReference>
<evidence type="ECO:0000259" key="18">
    <source>
        <dbReference type="PROSITE" id="PS51447"/>
    </source>
</evidence>
<dbReference type="InterPro" id="IPR045060">
    <property type="entry name" value="Phe-tRNA-ligase_IIc_bsu"/>
</dbReference>
<dbReference type="GO" id="GO:0006432">
    <property type="term" value="P:phenylalanyl-tRNA aminoacylation"/>
    <property type="evidence" value="ECO:0007669"/>
    <property type="project" value="UniProtKB-UniRule"/>
</dbReference>
<dbReference type="PANTHER" id="PTHR10947">
    <property type="entry name" value="PHENYLALANYL-TRNA SYNTHETASE BETA CHAIN AND LEUCINE-RICH REPEAT-CONTAINING PROTEIN 47"/>
    <property type="match status" value="1"/>
</dbReference>
<dbReference type="Pfam" id="PF01588">
    <property type="entry name" value="tRNA_bind"/>
    <property type="match status" value="1"/>
</dbReference>
<dbReference type="HAMAP" id="MF_00283">
    <property type="entry name" value="Phe_tRNA_synth_beta1"/>
    <property type="match status" value="1"/>
</dbReference>
<name>I6Z2D3_MELRP</name>
<evidence type="ECO:0000256" key="1">
    <source>
        <dbReference type="ARBA" id="ARBA00004496"/>
    </source>
</evidence>
<dbReference type="GO" id="GO:0009328">
    <property type="term" value="C:phenylalanine-tRNA ligase complex"/>
    <property type="evidence" value="ECO:0007669"/>
    <property type="project" value="TreeGrafter"/>
</dbReference>
<dbReference type="InterPro" id="IPR005147">
    <property type="entry name" value="tRNA_synthase_B5-dom"/>
</dbReference>
<dbReference type="CDD" id="cd02796">
    <property type="entry name" value="tRNA_bind_bactPheRS"/>
    <property type="match status" value="1"/>
</dbReference>
<dbReference type="AlphaFoldDB" id="I6Z2D3"/>
<keyword evidence="13 15" id="KW-0030">Aminoacyl-tRNA synthetase</keyword>
<keyword evidence="8 15" id="KW-0547">Nucleotide-binding</keyword>
<evidence type="ECO:0000256" key="10">
    <source>
        <dbReference type="ARBA" id="ARBA00022842"/>
    </source>
</evidence>
<dbReference type="InterPro" id="IPR004532">
    <property type="entry name" value="Phe-tRNA-ligase_IIc_bsu_bact"/>
</dbReference>
<dbReference type="FunFam" id="3.50.40.10:FF:000001">
    <property type="entry name" value="Phenylalanine--tRNA ligase beta subunit"/>
    <property type="match status" value="1"/>
</dbReference>
<dbReference type="Pfam" id="PF17759">
    <property type="entry name" value="tRNA_synthFbeta"/>
    <property type="match status" value="1"/>
</dbReference>
<evidence type="ECO:0000259" key="19">
    <source>
        <dbReference type="PROSITE" id="PS51483"/>
    </source>
</evidence>
<evidence type="ECO:0000256" key="6">
    <source>
        <dbReference type="ARBA" id="ARBA00022598"/>
    </source>
</evidence>
<dbReference type="Pfam" id="PF03147">
    <property type="entry name" value="FDX-ACB"/>
    <property type="match status" value="1"/>
</dbReference>
<dbReference type="SUPFAM" id="SSF55681">
    <property type="entry name" value="Class II aaRS and biotin synthetases"/>
    <property type="match status" value="1"/>
</dbReference>